<evidence type="ECO:0000256" key="3">
    <source>
        <dbReference type="ARBA" id="ARBA00012417"/>
    </source>
</evidence>
<dbReference type="Pfam" id="PF10391">
    <property type="entry name" value="DNA_pol_lambd_f"/>
    <property type="match status" value="1"/>
</dbReference>
<evidence type="ECO:0000313" key="18">
    <source>
        <dbReference type="Proteomes" id="UP000559256"/>
    </source>
</evidence>
<organism evidence="17 18">
    <name type="scientific">Tetrapyrgos nigripes</name>
    <dbReference type="NCBI Taxonomy" id="182062"/>
    <lineage>
        <taxon>Eukaryota</taxon>
        <taxon>Fungi</taxon>
        <taxon>Dikarya</taxon>
        <taxon>Basidiomycota</taxon>
        <taxon>Agaricomycotina</taxon>
        <taxon>Agaricomycetes</taxon>
        <taxon>Agaricomycetidae</taxon>
        <taxon>Agaricales</taxon>
        <taxon>Marasmiineae</taxon>
        <taxon>Marasmiaceae</taxon>
        <taxon>Tetrapyrgos</taxon>
    </lineage>
</organism>
<keyword evidence="7" id="KW-0235">DNA replication</keyword>
<dbReference type="InterPro" id="IPR037160">
    <property type="entry name" value="DNA_Pol_thumb_sf"/>
</dbReference>
<feature type="compositionally biased region" description="Low complexity" evidence="15">
    <location>
        <begin position="273"/>
        <end position="283"/>
    </location>
</feature>
<feature type="compositionally biased region" description="Basic and acidic residues" evidence="15">
    <location>
        <begin position="1009"/>
        <end position="1021"/>
    </location>
</feature>
<feature type="domain" description="DNA-directed DNA polymerase X" evidence="16">
    <location>
        <begin position="602"/>
        <end position="938"/>
    </location>
</feature>
<keyword evidence="12" id="KW-0539">Nucleus</keyword>
<dbReference type="InterPro" id="IPR022312">
    <property type="entry name" value="DNA_pol_X"/>
</dbReference>
<evidence type="ECO:0000256" key="4">
    <source>
        <dbReference type="ARBA" id="ARBA00022634"/>
    </source>
</evidence>
<evidence type="ECO:0000256" key="5">
    <source>
        <dbReference type="ARBA" id="ARBA00022679"/>
    </source>
</evidence>
<dbReference type="OrthoDB" id="205514at2759"/>
<evidence type="ECO:0000256" key="6">
    <source>
        <dbReference type="ARBA" id="ARBA00022695"/>
    </source>
</evidence>
<dbReference type="FunFam" id="1.10.150.110:FF:000005">
    <property type="entry name" value="DNA polymerase POL4"/>
    <property type="match status" value="1"/>
</dbReference>
<dbReference type="GO" id="GO:0003887">
    <property type="term" value="F:DNA-directed DNA polymerase activity"/>
    <property type="evidence" value="ECO:0007669"/>
    <property type="project" value="UniProtKB-KW"/>
</dbReference>
<dbReference type="InterPro" id="IPR002054">
    <property type="entry name" value="DNA-dir_DNA_pol_X"/>
</dbReference>
<keyword evidence="6" id="KW-0548">Nucleotidyltransferase</keyword>
<dbReference type="GO" id="GO:0046872">
    <property type="term" value="F:metal ion binding"/>
    <property type="evidence" value="ECO:0007669"/>
    <property type="project" value="UniProtKB-KW"/>
</dbReference>
<feature type="region of interest" description="Disordered" evidence="15">
    <location>
        <begin position="550"/>
        <end position="580"/>
    </location>
</feature>
<evidence type="ECO:0000259" key="16">
    <source>
        <dbReference type="SMART" id="SM00483"/>
    </source>
</evidence>
<comment type="catalytic activity">
    <reaction evidence="13">
        <text>DNA(n) + a 2'-deoxyribonucleoside 5'-triphosphate = DNA(n+1) + diphosphate</text>
        <dbReference type="Rhea" id="RHEA:22508"/>
        <dbReference type="Rhea" id="RHEA-COMP:17339"/>
        <dbReference type="Rhea" id="RHEA-COMP:17340"/>
        <dbReference type="ChEBI" id="CHEBI:33019"/>
        <dbReference type="ChEBI" id="CHEBI:61560"/>
        <dbReference type="ChEBI" id="CHEBI:173112"/>
        <dbReference type="EC" id="2.7.7.7"/>
    </reaction>
</comment>
<dbReference type="InterPro" id="IPR010996">
    <property type="entry name" value="HHH_MUS81"/>
</dbReference>
<dbReference type="GO" id="GO:0003677">
    <property type="term" value="F:DNA binding"/>
    <property type="evidence" value="ECO:0007669"/>
    <property type="project" value="InterPro"/>
</dbReference>
<dbReference type="GO" id="GO:0006303">
    <property type="term" value="P:double-strand break repair via nonhomologous end joining"/>
    <property type="evidence" value="ECO:0007669"/>
    <property type="project" value="TreeGrafter"/>
</dbReference>
<dbReference type="PRINTS" id="PR00870">
    <property type="entry name" value="DNAPOLXBETA"/>
</dbReference>
<dbReference type="PANTHER" id="PTHR11276:SF28">
    <property type="entry name" value="DNA POLYMERASE LAMBDA"/>
    <property type="match status" value="1"/>
</dbReference>
<dbReference type="SMART" id="SM00483">
    <property type="entry name" value="POLXc"/>
    <property type="match status" value="1"/>
</dbReference>
<feature type="compositionally biased region" description="Basic and acidic residues" evidence="15">
    <location>
        <begin position="550"/>
        <end position="562"/>
    </location>
</feature>
<dbReference type="InterPro" id="IPR018944">
    <property type="entry name" value="DNA_pol_lambd_fingers_domain"/>
</dbReference>
<dbReference type="Pfam" id="PF14791">
    <property type="entry name" value="DNA_pol_B_thumb"/>
    <property type="match status" value="1"/>
</dbReference>
<evidence type="ECO:0000256" key="12">
    <source>
        <dbReference type="ARBA" id="ARBA00023242"/>
    </source>
</evidence>
<keyword evidence="10" id="KW-0239">DNA-directed DNA polymerase</keyword>
<dbReference type="SUPFAM" id="SSF81585">
    <property type="entry name" value="PsbU/PolX domain-like"/>
    <property type="match status" value="1"/>
</dbReference>
<evidence type="ECO:0000256" key="9">
    <source>
        <dbReference type="ARBA" id="ARBA00022763"/>
    </source>
</evidence>
<evidence type="ECO:0000256" key="11">
    <source>
        <dbReference type="ARBA" id="ARBA00023204"/>
    </source>
</evidence>
<evidence type="ECO:0000256" key="8">
    <source>
        <dbReference type="ARBA" id="ARBA00022723"/>
    </source>
</evidence>
<keyword evidence="9" id="KW-0227">DNA damage</keyword>
<evidence type="ECO:0000256" key="15">
    <source>
        <dbReference type="SAM" id="MobiDB-lite"/>
    </source>
</evidence>
<feature type="compositionally biased region" description="Basic residues" evidence="15">
    <location>
        <begin position="216"/>
        <end position="227"/>
    </location>
</feature>
<evidence type="ECO:0000256" key="13">
    <source>
        <dbReference type="ARBA" id="ARBA00049244"/>
    </source>
</evidence>
<dbReference type="SUPFAM" id="SSF81301">
    <property type="entry name" value="Nucleotidyltransferase"/>
    <property type="match status" value="1"/>
</dbReference>
<keyword evidence="8" id="KW-0479">Metal-binding</keyword>
<keyword evidence="4" id="KW-0237">DNA synthesis</keyword>
<keyword evidence="5" id="KW-0808">Transferase</keyword>
<dbReference type="Gene3D" id="1.10.150.110">
    <property type="entry name" value="DNA polymerase beta, N-terminal domain-like"/>
    <property type="match status" value="1"/>
</dbReference>
<evidence type="ECO:0000256" key="2">
    <source>
        <dbReference type="ARBA" id="ARBA00008323"/>
    </source>
</evidence>
<feature type="compositionally biased region" description="Basic residues" evidence="15">
    <location>
        <begin position="487"/>
        <end position="497"/>
    </location>
</feature>
<dbReference type="Pfam" id="PF14792">
    <property type="entry name" value="DNA_pol_B_palm"/>
    <property type="match status" value="1"/>
</dbReference>
<dbReference type="PANTHER" id="PTHR11276">
    <property type="entry name" value="DNA POLYMERASE TYPE-X FAMILY MEMBER"/>
    <property type="match status" value="1"/>
</dbReference>
<evidence type="ECO:0000256" key="1">
    <source>
        <dbReference type="ARBA" id="ARBA00004123"/>
    </source>
</evidence>
<dbReference type="Gene3D" id="3.30.460.10">
    <property type="entry name" value="Beta Polymerase, domain 2"/>
    <property type="match status" value="1"/>
</dbReference>
<comment type="subcellular location">
    <subcellularLocation>
        <location evidence="1">Nucleus</location>
    </subcellularLocation>
</comment>
<proteinExistence type="inferred from homology"/>
<dbReference type="InterPro" id="IPR029398">
    <property type="entry name" value="PolB_thumb"/>
</dbReference>
<dbReference type="Proteomes" id="UP000559256">
    <property type="component" value="Unassembled WGS sequence"/>
</dbReference>
<keyword evidence="18" id="KW-1185">Reference proteome</keyword>
<dbReference type="PRINTS" id="PR00869">
    <property type="entry name" value="DNAPOLX"/>
</dbReference>
<feature type="compositionally biased region" description="Low complexity" evidence="15">
    <location>
        <begin position="157"/>
        <end position="168"/>
    </location>
</feature>
<evidence type="ECO:0000256" key="10">
    <source>
        <dbReference type="ARBA" id="ARBA00022932"/>
    </source>
</evidence>
<accession>A0A8H5GXE9</accession>
<gene>
    <name evidence="17" type="ORF">D9758_005201</name>
</gene>
<dbReference type="EMBL" id="JAACJM010000005">
    <property type="protein sequence ID" value="KAF5372585.1"/>
    <property type="molecule type" value="Genomic_DNA"/>
</dbReference>
<dbReference type="InterPro" id="IPR028207">
    <property type="entry name" value="DNA_pol_B_palm_palm"/>
</dbReference>
<evidence type="ECO:0000256" key="14">
    <source>
        <dbReference type="PIRSR" id="PIRSR622312-50"/>
    </source>
</evidence>
<dbReference type="SUPFAM" id="SSF47802">
    <property type="entry name" value="DNA polymerase beta, N-terminal domain-like"/>
    <property type="match status" value="1"/>
</dbReference>
<comment type="caution">
    <text evidence="17">The sequence shown here is derived from an EMBL/GenBank/DDBJ whole genome shotgun (WGS) entry which is preliminary data.</text>
</comment>
<feature type="active site" description="Nucleophile; Schiff-base intermediate with DNA; for 5'-dRP lyase activity" evidence="14">
    <location>
        <position position="666"/>
    </location>
</feature>
<dbReference type="InterPro" id="IPR043519">
    <property type="entry name" value="NT_sf"/>
</dbReference>
<dbReference type="CDD" id="cd00141">
    <property type="entry name" value="NT_POLXc"/>
    <property type="match status" value="1"/>
</dbReference>
<feature type="compositionally biased region" description="Low complexity" evidence="15">
    <location>
        <begin position="45"/>
        <end position="57"/>
    </location>
</feature>
<dbReference type="Pfam" id="PF14716">
    <property type="entry name" value="HHH_8"/>
    <property type="match status" value="1"/>
</dbReference>
<dbReference type="Gene3D" id="3.30.210.10">
    <property type="entry name" value="DNA polymerase, thumb domain"/>
    <property type="match status" value="1"/>
</dbReference>
<dbReference type="Gene3D" id="1.10.150.20">
    <property type="entry name" value="5' to 3' exonuclease, C-terminal subdomain"/>
    <property type="match status" value="1"/>
</dbReference>
<evidence type="ECO:0000256" key="7">
    <source>
        <dbReference type="ARBA" id="ARBA00022705"/>
    </source>
</evidence>
<name>A0A8H5GXE9_9AGAR</name>
<dbReference type="GO" id="GO:0005634">
    <property type="term" value="C:nucleus"/>
    <property type="evidence" value="ECO:0007669"/>
    <property type="project" value="UniProtKB-SubCell"/>
</dbReference>
<dbReference type="InterPro" id="IPR002008">
    <property type="entry name" value="DNA_pol_X_beta-like"/>
</dbReference>
<dbReference type="InterPro" id="IPR027421">
    <property type="entry name" value="DNA_pol_lamdba_lyase_dom_sf"/>
</dbReference>
<dbReference type="EC" id="2.7.7.7" evidence="3"/>
<dbReference type="AlphaFoldDB" id="A0A8H5GXE9"/>
<feature type="region of interest" description="Disordered" evidence="15">
    <location>
        <begin position="486"/>
        <end position="517"/>
    </location>
</feature>
<protein>
    <recommendedName>
        <fullName evidence="3">DNA-directed DNA polymerase</fullName>
        <ecNumber evidence="3">2.7.7.7</ecNumber>
    </recommendedName>
</protein>
<dbReference type="FunFam" id="1.10.150.20:FF:000010">
    <property type="entry name" value="DNA polymerase lambda"/>
    <property type="match status" value="1"/>
</dbReference>
<keyword evidence="11" id="KW-0234">DNA repair</keyword>
<reference evidence="17 18" key="1">
    <citation type="journal article" date="2020" name="ISME J.">
        <title>Uncovering the hidden diversity of litter-decomposition mechanisms in mushroom-forming fungi.</title>
        <authorList>
            <person name="Floudas D."/>
            <person name="Bentzer J."/>
            <person name="Ahren D."/>
            <person name="Johansson T."/>
            <person name="Persson P."/>
            <person name="Tunlid A."/>
        </authorList>
    </citation>
    <scope>NUCLEOTIDE SEQUENCE [LARGE SCALE GENOMIC DNA]</scope>
    <source>
        <strain evidence="17 18">CBS 291.85</strain>
    </source>
</reference>
<feature type="region of interest" description="Disordered" evidence="15">
    <location>
        <begin position="946"/>
        <end position="1028"/>
    </location>
</feature>
<sequence length="1028" mass="114201">MSRIQAITFFREQDARMDTSEDDIQEYHARMLAEKRRGRSVVTVKSEGQSAGSGSESAKARLSQPEHPSARSNPSQEASSRRTSPRKRTPNPMYSAIKIVKRDKVEDPEDITDDRRSPPSSPIRTSSLKRKATEGEATPEDLSSDVKLANEHATVHGGSSITSPSSPIQDASGFPPSSAPHSPRPLAQEGHQSTLLEHLRSGYKKFRSEESVSVHHSAKKARRNLKVKKLDNATTLREIERNPSSSPLAPATRAAPVASTSPQSSSKEKKAPAKPGTKGASAAKGKKNQVESQTYEECAKSLQDRAEELRARIPLEAQYYKGMKIYYYGKDFKYVSPSTRNKMGIIVELGADIVHTYDPSLVTHIILEEKSGAGQFLEQVKLSSLSEIPYYIPTLTWGYIARGLANYVKEKDKPEPDFELAFPEHLYEYAAFKTRVDPIGDEEKRRKAAKVEEAKSVGDFSHISDFSTDVIRTIKGKGVGVGVGNRHIARLPQRQRNKQQAGVSASSSSSRVPLDLQPQPLASKSANAQEDPLEEFYAQAIAEMDECDGRYGEVEGTDHDNDSGNENETDVESDRDAPASTKAKAKKGWACDGSRNNQQAACINQDIVDKLQELMELHKVKASQEDRWRVYAYTKSIRVIRNHPKRIKTLKDAMVLPGVGRKTAEKIMEIINTGDLRRIKYENTEDVAVLKIFRGIYGVGNRIGLQWYNQGARTLQDLKTGKFGIKLTPAQKIGLEFYDDINTRMPRSEAQELFERIKPIALSIDPDLFVEIMGSYRRGKADCGDIDILITRDDSDGRTHQGILKRLLKKLYSADILTEDLAVPSSYDEEEAIYRGLCHLPRVPGAKRRRIDFLCTPWKARGAALLYYTGDDIFNCSMRLKARSMGYSLNQRGLYDKVIRNPRKWAEKLDNGHIIAADTEQDIFRILGVPWQEPHERVRNFNIDSEPVAASGSSSGGGHGVGSAHVHASGSGSGGSGQGKRQSRNRKGATGSGSRAKAEVEDGTNLKDTYMRTADREHDSENDSDYYD</sequence>
<comment type="similarity">
    <text evidence="2">Belongs to the DNA polymerase type-X family.</text>
</comment>
<evidence type="ECO:0000313" key="17">
    <source>
        <dbReference type="EMBL" id="KAF5372585.1"/>
    </source>
</evidence>
<feature type="region of interest" description="Disordered" evidence="15">
    <location>
        <begin position="33"/>
        <end position="292"/>
    </location>
</feature>